<gene>
    <name evidence="9" type="primary">xth</name>
    <name evidence="9" type="ORF">HRJ53_17450</name>
</gene>
<feature type="site" description="Transition state stabilizer" evidence="7">
    <location>
        <position position="149"/>
    </location>
</feature>
<dbReference type="PROSITE" id="PS51435">
    <property type="entry name" value="AP_NUCLEASE_F1_4"/>
    <property type="match status" value="1"/>
</dbReference>
<keyword evidence="2 6" id="KW-0479">Metal-binding</keyword>
<reference evidence="9" key="1">
    <citation type="submission" date="2020-06" db="EMBL/GenBank/DDBJ databases">
        <title>Legume-microbial interactions unlock mineral nutrients during tropical forest succession.</title>
        <authorList>
            <person name="Epihov D.Z."/>
        </authorList>
    </citation>
    <scope>NUCLEOTIDE SEQUENCE [LARGE SCALE GENOMIC DNA]</scope>
    <source>
        <strain evidence="9">Pan2503</strain>
    </source>
</reference>
<dbReference type="PANTHER" id="PTHR43250:SF1">
    <property type="entry name" value="EXODEOXYRIBONUCLEASE III"/>
    <property type="match status" value="1"/>
</dbReference>
<dbReference type="EC" id="3.1.11.2" evidence="9"/>
<evidence type="ECO:0000256" key="4">
    <source>
        <dbReference type="ARBA" id="ARBA00022842"/>
    </source>
</evidence>
<comment type="caution">
    <text evidence="9">The sequence shown here is derived from an EMBL/GenBank/DDBJ whole genome shotgun (WGS) entry which is preliminary data.</text>
</comment>
<evidence type="ECO:0000256" key="3">
    <source>
        <dbReference type="ARBA" id="ARBA00022801"/>
    </source>
</evidence>
<sequence length="257" mass="28950">MKIATFNINNVNKRLQNLIAWLAKAQPDVVCLQELKAEQRAFPASALRDLGYRGVWLGERSWNGVAILARDCEPVMTRSGLPGNPQDGQARYIEAAVNGVLITSIYLPNGNPQPGPKFDYKLAWFERLNKHAAELLNTGVPVVLAGDYNVVPTVQDIYPTRSLDNNALIQPQSRQAYARLIAQGWTDALRKVQPEGPLWTFWDYERNRWALDKGMRLDHFLLSPTVCDRLVHGGVDRWVRGEENASDHAPAWIVLDL</sequence>
<name>A0A7V8NSL9_9BACT</name>
<dbReference type="InterPro" id="IPR020847">
    <property type="entry name" value="AP_endonuclease_F1_BS"/>
</dbReference>
<dbReference type="Pfam" id="PF03372">
    <property type="entry name" value="Exo_endo_phos"/>
    <property type="match status" value="1"/>
</dbReference>
<evidence type="ECO:0000256" key="5">
    <source>
        <dbReference type="PIRSR" id="PIRSR604808-1"/>
    </source>
</evidence>
<feature type="active site" description="Proton donor/acceptor" evidence="5">
    <location>
        <position position="147"/>
    </location>
</feature>
<evidence type="ECO:0000313" key="9">
    <source>
        <dbReference type="EMBL" id="MBA0086769.1"/>
    </source>
</evidence>
<dbReference type="InterPro" id="IPR005135">
    <property type="entry name" value="Endo/exonuclease/phosphatase"/>
</dbReference>
<dbReference type="InterPro" id="IPR004808">
    <property type="entry name" value="AP_endonuc_1"/>
</dbReference>
<feature type="binding site" evidence="6">
    <location>
        <position position="34"/>
    </location>
    <ligand>
        <name>Mg(2+)</name>
        <dbReference type="ChEBI" id="CHEBI:18420"/>
        <label>1</label>
    </ligand>
</feature>
<keyword evidence="6" id="KW-0464">Manganese</keyword>
<feature type="site" description="Interaction with DNA substrate" evidence="7">
    <location>
        <position position="248"/>
    </location>
</feature>
<feature type="site" description="Important for catalytic activity" evidence="7">
    <location>
        <position position="218"/>
    </location>
</feature>
<dbReference type="GO" id="GO:0008311">
    <property type="term" value="F:double-stranded DNA 3'-5' DNA exonuclease activity"/>
    <property type="evidence" value="ECO:0007669"/>
    <property type="project" value="UniProtKB-EC"/>
</dbReference>
<comment type="similarity">
    <text evidence="1">Belongs to the DNA repair enzymes AP/ExoA family.</text>
</comment>
<feature type="binding site" evidence="6">
    <location>
        <position position="7"/>
    </location>
    <ligand>
        <name>Mg(2+)</name>
        <dbReference type="ChEBI" id="CHEBI:18420"/>
        <label>1</label>
    </ligand>
</feature>
<keyword evidence="4 6" id="KW-0460">Magnesium</keyword>
<keyword evidence="10" id="KW-1185">Reference proteome</keyword>
<comment type="cofactor">
    <cofactor evidence="6">
        <name>Mg(2+)</name>
        <dbReference type="ChEBI" id="CHEBI:18420"/>
    </cofactor>
    <cofactor evidence="6">
        <name>Mn(2+)</name>
        <dbReference type="ChEBI" id="CHEBI:29035"/>
    </cofactor>
    <text evidence="6">Probably binds two magnesium or manganese ions per subunit.</text>
</comment>
<feature type="active site" evidence="5">
    <location>
        <position position="106"/>
    </location>
</feature>
<organism evidence="9 10">
    <name type="scientific">Candidatus Acidiferrum panamense</name>
    <dbReference type="NCBI Taxonomy" id="2741543"/>
    <lineage>
        <taxon>Bacteria</taxon>
        <taxon>Pseudomonadati</taxon>
        <taxon>Acidobacteriota</taxon>
        <taxon>Terriglobia</taxon>
        <taxon>Candidatus Acidiferrales</taxon>
        <taxon>Candidatus Acidiferrum</taxon>
    </lineage>
</organism>
<evidence type="ECO:0000256" key="6">
    <source>
        <dbReference type="PIRSR" id="PIRSR604808-2"/>
    </source>
</evidence>
<dbReference type="SUPFAM" id="SSF56219">
    <property type="entry name" value="DNase I-like"/>
    <property type="match status" value="1"/>
</dbReference>
<dbReference type="AlphaFoldDB" id="A0A7V8NSL9"/>
<evidence type="ECO:0000259" key="8">
    <source>
        <dbReference type="Pfam" id="PF03372"/>
    </source>
</evidence>
<dbReference type="PANTHER" id="PTHR43250">
    <property type="entry name" value="EXODEOXYRIBONUCLEASE III"/>
    <property type="match status" value="1"/>
</dbReference>
<feature type="binding site" evidence="6">
    <location>
        <position position="248"/>
    </location>
    <ligand>
        <name>Mg(2+)</name>
        <dbReference type="ChEBI" id="CHEBI:18420"/>
        <label>1</label>
    </ligand>
</feature>
<evidence type="ECO:0000256" key="1">
    <source>
        <dbReference type="ARBA" id="ARBA00007092"/>
    </source>
</evidence>
<dbReference type="GO" id="GO:0046872">
    <property type="term" value="F:metal ion binding"/>
    <property type="evidence" value="ECO:0007669"/>
    <property type="project" value="UniProtKB-KW"/>
</dbReference>
<accession>A0A7V8NSL9</accession>
<feature type="binding site" evidence="6">
    <location>
        <position position="147"/>
    </location>
    <ligand>
        <name>Mg(2+)</name>
        <dbReference type="ChEBI" id="CHEBI:18420"/>
        <label>1</label>
    </ligand>
</feature>
<dbReference type="EMBL" id="JACDQQ010001670">
    <property type="protein sequence ID" value="MBA0086769.1"/>
    <property type="molecule type" value="Genomic_DNA"/>
</dbReference>
<dbReference type="CDD" id="cd09086">
    <property type="entry name" value="ExoIII-like_AP-endo"/>
    <property type="match status" value="1"/>
</dbReference>
<dbReference type="GO" id="GO:0006281">
    <property type="term" value="P:DNA repair"/>
    <property type="evidence" value="ECO:0007669"/>
    <property type="project" value="InterPro"/>
</dbReference>
<dbReference type="GO" id="GO:0003677">
    <property type="term" value="F:DNA binding"/>
    <property type="evidence" value="ECO:0007669"/>
    <property type="project" value="InterPro"/>
</dbReference>
<dbReference type="NCBIfam" id="TIGR00195">
    <property type="entry name" value="exoDNase_III"/>
    <property type="match status" value="1"/>
</dbReference>
<feature type="binding site" evidence="6">
    <location>
        <position position="247"/>
    </location>
    <ligand>
        <name>Mg(2+)</name>
        <dbReference type="ChEBI" id="CHEBI:18420"/>
        <label>1</label>
    </ligand>
</feature>
<dbReference type="Gene3D" id="3.60.10.10">
    <property type="entry name" value="Endonuclease/exonuclease/phosphatase"/>
    <property type="match status" value="1"/>
</dbReference>
<dbReference type="PROSITE" id="PS00726">
    <property type="entry name" value="AP_NUCLEASE_F1_1"/>
    <property type="match status" value="1"/>
</dbReference>
<feature type="domain" description="Endonuclease/exonuclease/phosphatase" evidence="8">
    <location>
        <begin position="4"/>
        <end position="248"/>
    </location>
</feature>
<feature type="active site" description="Proton acceptor" evidence="5">
    <location>
        <position position="248"/>
    </location>
</feature>
<dbReference type="NCBIfam" id="TIGR00633">
    <property type="entry name" value="xth"/>
    <property type="match status" value="1"/>
</dbReference>
<dbReference type="InterPro" id="IPR036691">
    <property type="entry name" value="Endo/exonu/phosph_ase_sf"/>
</dbReference>
<protein>
    <submittedName>
        <fullName evidence="9">Exodeoxyribonuclease III</fullName>
        <ecNumber evidence="9">3.1.11.2</ecNumber>
    </submittedName>
</protein>
<dbReference type="InterPro" id="IPR037493">
    <property type="entry name" value="ExoIII-like"/>
</dbReference>
<feature type="binding site" evidence="6">
    <location>
        <position position="149"/>
    </location>
    <ligand>
        <name>Mg(2+)</name>
        <dbReference type="ChEBI" id="CHEBI:18420"/>
        <label>1</label>
    </ligand>
</feature>
<proteinExistence type="inferred from homology"/>
<evidence type="ECO:0000256" key="2">
    <source>
        <dbReference type="ARBA" id="ARBA00022723"/>
    </source>
</evidence>
<dbReference type="Proteomes" id="UP000567293">
    <property type="component" value="Unassembled WGS sequence"/>
</dbReference>
<keyword evidence="3 9" id="KW-0378">Hydrolase</keyword>
<dbReference type="GO" id="GO:0004519">
    <property type="term" value="F:endonuclease activity"/>
    <property type="evidence" value="ECO:0007669"/>
    <property type="project" value="InterPro"/>
</dbReference>
<evidence type="ECO:0000313" key="10">
    <source>
        <dbReference type="Proteomes" id="UP000567293"/>
    </source>
</evidence>
<evidence type="ECO:0000256" key="7">
    <source>
        <dbReference type="PIRSR" id="PIRSR604808-3"/>
    </source>
</evidence>